<evidence type="ECO:0000313" key="2">
    <source>
        <dbReference type="Proteomes" id="UP000002770"/>
    </source>
</evidence>
<dbReference type="Proteomes" id="UP000002770">
    <property type="component" value="Unassembled WGS sequence"/>
</dbReference>
<dbReference type="RefSeq" id="WP_006869795.1">
    <property type="nucleotide sequence ID" value="NZ_JH413805.1"/>
</dbReference>
<evidence type="ECO:0000313" key="1">
    <source>
        <dbReference type="EMBL" id="EHL32059.1"/>
    </source>
</evidence>
<proteinExistence type="predicted"/>
<name>G9EKU8_9GAMM</name>
<keyword evidence="2" id="KW-1185">Reference proteome</keyword>
<dbReference type="AlphaFoldDB" id="G9EKU8"/>
<dbReference type="InParanoid" id="G9EKU8"/>
<protein>
    <submittedName>
        <fullName evidence="1">Uncharacterized protein</fullName>
    </submittedName>
</protein>
<reference evidence="1 2" key="1">
    <citation type="journal article" date="2011" name="BMC Genomics">
        <title>Insight into cross-talk between intra-amoebal pathogens.</title>
        <authorList>
            <person name="Gimenez G."/>
            <person name="Bertelli C."/>
            <person name="Moliner C."/>
            <person name="Robert C."/>
            <person name="Raoult D."/>
            <person name="Fournier P.E."/>
            <person name="Greub G."/>
        </authorList>
    </citation>
    <scope>NUCLEOTIDE SEQUENCE [LARGE SCALE GENOMIC DNA]</scope>
    <source>
        <strain evidence="1 2">LLAP12</strain>
    </source>
</reference>
<accession>G9EKU8</accession>
<sequence length="49" mass="5424">MNNFNYLSKDYLENINGLDVANKIYLKDGIGNGMARVCPSITALTVLFV</sequence>
<organism evidence="1 2">
    <name type="scientific">Legionella drancourtii LLAP12</name>
    <dbReference type="NCBI Taxonomy" id="658187"/>
    <lineage>
        <taxon>Bacteria</taxon>
        <taxon>Pseudomonadati</taxon>
        <taxon>Pseudomonadota</taxon>
        <taxon>Gammaproteobacteria</taxon>
        <taxon>Legionellales</taxon>
        <taxon>Legionellaceae</taxon>
        <taxon>Legionella</taxon>
    </lineage>
</organism>
<dbReference type="HOGENOM" id="CLU_3137170_0_0_6"/>
<gene>
    <name evidence="1" type="ORF">LDG_5839</name>
</gene>
<dbReference type="EMBL" id="JH413805">
    <property type="protein sequence ID" value="EHL32059.1"/>
    <property type="molecule type" value="Genomic_DNA"/>
</dbReference>